<dbReference type="GO" id="GO:0098831">
    <property type="term" value="C:presynaptic active zone cytoplasmic component"/>
    <property type="evidence" value="ECO:0007669"/>
    <property type="project" value="TreeGrafter"/>
</dbReference>
<evidence type="ECO:0000313" key="5">
    <source>
        <dbReference type="Proteomes" id="UP000019149"/>
    </source>
</evidence>
<dbReference type="GeneID" id="36346717"/>
<evidence type="ECO:0000256" key="2">
    <source>
        <dbReference type="ARBA" id="ARBA00022833"/>
    </source>
</evidence>
<dbReference type="InterPro" id="IPR046349">
    <property type="entry name" value="C1-like_sf"/>
</dbReference>
<organism evidence="4 5">
    <name type="scientific">Echinococcus granulosus</name>
    <name type="common">Hydatid tapeworm</name>
    <dbReference type="NCBI Taxonomy" id="6210"/>
    <lineage>
        <taxon>Eukaryota</taxon>
        <taxon>Metazoa</taxon>
        <taxon>Spiralia</taxon>
        <taxon>Lophotrochozoa</taxon>
        <taxon>Platyhelminthes</taxon>
        <taxon>Cestoda</taxon>
        <taxon>Eucestoda</taxon>
        <taxon>Cyclophyllidea</taxon>
        <taxon>Taeniidae</taxon>
        <taxon>Echinococcus</taxon>
        <taxon>Echinococcus granulosus group</taxon>
    </lineage>
</organism>
<dbReference type="KEGG" id="egl:EGR_11002"/>
<dbReference type="EMBL" id="APAU02000326">
    <property type="protein sequence ID" value="EUB54137.1"/>
    <property type="molecule type" value="Genomic_DNA"/>
</dbReference>
<dbReference type="GO" id="GO:0046872">
    <property type="term" value="F:metal ion binding"/>
    <property type="evidence" value="ECO:0007669"/>
    <property type="project" value="UniProtKB-KW"/>
</dbReference>
<comment type="caution">
    <text evidence="4">The sequence shown here is derived from an EMBL/GenBank/DDBJ whole genome shotgun (WGS) entry which is preliminary data.</text>
</comment>
<dbReference type="Pfam" id="PF00130">
    <property type="entry name" value="C1_1"/>
    <property type="match status" value="1"/>
</dbReference>
<dbReference type="GO" id="GO:0061789">
    <property type="term" value="P:dense core granule priming"/>
    <property type="evidence" value="ECO:0007669"/>
    <property type="project" value="TreeGrafter"/>
</dbReference>
<dbReference type="SUPFAM" id="SSF57889">
    <property type="entry name" value="Cysteine-rich domain"/>
    <property type="match status" value="1"/>
</dbReference>
<dbReference type="InterPro" id="IPR027080">
    <property type="entry name" value="Unc-13"/>
</dbReference>
<dbReference type="GO" id="GO:0017075">
    <property type="term" value="F:syntaxin-1 binding"/>
    <property type="evidence" value="ECO:0007669"/>
    <property type="project" value="TreeGrafter"/>
</dbReference>
<dbReference type="GO" id="GO:0016082">
    <property type="term" value="P:synaptic vesicle priming"/>
    <property type="evidence" value="ECO:0007669"/>
    <property type="project" value="TreeGrafter"/>
</dbReference>
<dbReference type="SMART" id="SM00109">
    <property type="entry name" value="C1"/>
    <property type="match status" value="1"/>
</dbReference>
<feature type="domain" description="Phorbol-ester/DAG-type" evidence="3">
    <location>
        <begin position="104"/>
        <end position="154"/>
    </location>
</feature>
<gene>
    <name evidence="4" type="ORF">EGR_11002</name>
</gene>
<accession>W6U6Z4</accession>
<keyword evidence="2" id="KW-0862">Zinc</keyword>
<reference evidence="4 5" key="1">
    <citation type="journal article" date="2013" name="Nat. Genet.">
        <title>The genome of the hydatid tapeworm Echinococcus granulosus.</title>
        <authorList>
            <person name="Zheng H."/>
            <person name="Zhang W."/>
            <person name="Zhang L."/>
            <person name="Zhang Z."/>
            <person name="Li J."/>
            <person name="Lu G."/>
            <person name="Zhu Y."/>
            <person name="Wang Y."/>
            <person name="Huang Y."/>
            <person name="Liu J."/>
            <person name="Kang H."/>
            <person name="Chen J."/>
            <person name="Wang L."/>
            <person name="Chen A."/>
            <person name="Yu S."/>
            <person name="Gao Z."/>
            <person name="Jin L."/>
            <person name="Gu W."/>
            <person name="Wang Z."/>
            <person name="Zhao L."/>
            <person name="Shi B."/>
            <person name="Wen H."/>
            <person name="Lin R."/>
            <person name="Jones M.K."/>
            <person name="Brejova B."/>
            <person name="Vinar T."/>
            <person name="Zhao G."/>
            <person name="McManus D.P."/>
            <person name="Chen Z."/>
            <person name="Zhou Y."/>
            <person name="Wang S."/>
        </authorList>
    </citation>
    <scope>NUCLEOTIDE SEQUENCE [LARGE SCALE GENOMIC DNA]</scope>
</reference>
<keyword evidence="1" id="KW-0479">Metal-binding</keyword>
<dbReference type="GO" id="GO:0035249">
    <property type="term" value="P:synaptic transmission, glutamatergic"/>
    <property type="evidence" value="ECO:0007669"/>
    <property type="project" value="TreeGrafter"/>
</dbReference>
<proteinExistence type="predicted"/>
<name>W6U6Z4_ECHGR</name>
<dbReference type="PRINTS" id="PR00008">
    <property type="entry name" value="DAGPEDOMAIN"/>
</dbReference>
<dbReference type="GO" id="GO:0043195">
    <property type="term" value="C:terminal bouton"/>
    <property type="evidence" value="ECO:0007669"/>
    <property type="project" value="TreeGrafter"/>
</dbReference>
<dbReference type="InterPro" id="IPR020454">
    <property type="entry name" value="DAG/PE-bd"/>
</dbReference>
<dbReference type="Gene3D" id="3.30.60.20">
    <property type="match status" value="1"/>
</dbReference>
<dbReference type="AlphaFoldDB" id="W6U6Z4"/>
<dbReference type="OrthoDB" id="6275741at2759"/>
<dbReference type="GO" id="GO:0042734">
    <property type="term" value="C:presynaptic membrane"/>
    <property type="evidence" value="ECO:0007669"/>
    <property type="project" value="TreeGrafter"/>
</dbReference>
<keyword evidence="5" id="KW-1185">Reference proteome</keyword>
<dbReference type="RefSeq" id="XP_024345333.1">
    <property type="nucleotide sequence ID" value="XM_024500251.1"/>
</dbReference>
<sequence length="157" mass="17027">MATILGSIRFDLEKTISAQKRTASALPASTGQSTTLSGAGLVGNGLILHSHVFVVTSSSAPRFTQFANSKASHFQSTRLNQGKKLLVYRKTLNALAYSISENTRHNFEVFNATSPTNCYECEGLLWGVARQGLRCSECSVKCHEKCKRLLNAGSKSL</sequence>
<dbReference type="PROSITE" id="PS50081">
    <property type="entry name" value="ZF_DAG_PE_2"/>
    <property type="match status" value="1"/>
</dbReference>
<dbReference type="InterPro" id="IPR002219">
    <property type="entry name" value="PKC_DAG/PE"/>
</dbReference>
<dbReference type="PANTHER" id="PTHR10480:SF12">
    <property type="entry name" value="UNC-13, ISOFORM E"/>
    <property type="match status" value="1"/>
</dbReference>
<dbReference type="GO" id="GO:0030672">
    <property type="term" value="C:synaptic vesicle membrane"/>
    <property type="evidence" value="ECO:0007669"/>
    <property type="project" value="TreeGrafter"/>
</dbReference>
<dbReference type="PANTHER" id="PTHR10480">
    <property type="entry name" value="PROTEIN UNC-13 HOMOLOG"/>
    <property type="match status" value="1"/>
</dbReference>
<evidence type="ECO:0000313" key="4">
    <source>
        <dbReference type="EMBL" id="EUB54137.1"/>
    </source>
</evidence>
<dbReference type="Proteomes" id="UP000019149">
    <property type="component" value="Unassembled WGS sequence"/>
</dbReference>
<dbReference type="GO" id="GO:0016081">
    <property type="term" value="P:synaptic vesicle docking"/>
    <property type="evidence" value="ECO:0007669"/>
    <property type="project" value="TreeGrafter"/>
</dbReference>
<dbReference type="GO" id="GO:0099525">
    <property type="term" value="P:presynaptic dense core vesicle exocytosis"/>
    <property type="evidence" value="ECO:0007669"/>
    <property type="project" value="TreeGrafter"/>
</dbReference>
<dbReference type="GO" id="GO:0031594">
    <property type="term" value="C:neuromuscular junction"/>
    <property type="evidence" value="ECO:0007669"/>
    <property type="project" value="TreeGrafter"/>
</dbReference>
<dbReference type="STRING" id="6210.W6U6Z4"/>
<evidence type="ECO:0000256" key="1">
    <source>
        <dbReference type="ARBA" id="ARBA00022723"/>
    </source>
</evidence>
<dbReference type="GO" id="GO:0019992">
    <property type="term" value="F:diacylglycerol binding"/>
    <property type="evidence" value="ECO:0007669"/>
    <property type="project" value="InterPro"/>
</dbReference>
<evidence type="ECO:0000259" key="3">
    <source>
        <dbReference type="PROSITE" id="PS50081"/>
    </source>
</evidence>
<dbReference type="CTD" id="36346717"/>
<protein>
    <submittedName>
        <fullName evidence="4">Protein unc-13 A</fullName>
    </submittedName>
</protein>
<dbReference type="GO" id="GO:0005516">
    <property type="term" value="F:calmodulin binding"/>
    <property type="evidence" value="ECO:0007669"/>
    <property type="project" value="TreeGrafter"/>
</dbReference>